<name>A0A2N1M5Z1_9GLOM</name>
<dbReference type="EMBL" id="LLXL01004802">
    <property type="protein sequence ID" value="PKK57052.1"/>
    <property type="molecule type" value="Genomic_DNA"/>
</dbReference>
<organism evidence="2 3">
    <name type="scientific">Rhizophagus irregularis</name>
    <dbReference type="NCBI Taxonomy" id="588596"/>
    <lineage>
        <taxon>Eukaryota</taxon>
        <taxon>Fungi</taxon>
        <taxon>Fungi incertae sedis</taxon>
        <taxon>Mucoromycota</taxon>
        <taxon>Glomeromycotina</taxon>
        <taxon>Glomeromycetes</taxon>
        <taxon>Glomerales</taxon>
        <taxon>Glomeraceae</taxon>
        <taxon>Rhizophagus</taxon>
    </lineage>
</organism>
<comment type="caution">
    <text evidence="2">The sequence shown here is derived from an EMBL/GenBank/DDBJ whole genome shotgun (WGS) entry which is preliminary data.</text>
</comment>
<dbReference type="Proteomes" id="UP000233469">
    <property type="component" value="Unassembled WGS sequence"/>
</dbReference>
<protein>
    <submittedName>
        <fullName evidence="2">Uncharacterized protein</fullName>
    </submittedName>
</protein>
<feature type="region of interest" description="Disordered" evidence="1">
    <location>
        <begin position="1"/>
        <end position="22"/>
    </location>
</feature>
<feature type="compositionally biased region" description="Pro residues" evidence="1">
    <location>
        <begin position="1"/>
        <end position="19"/>
    </location>
</feature>
<reference evidence="2 3" key="2">
    <citation type="submission" date="2017-10" db="EMBL/GenBank/DDBJ databases">
        <title>Extensive intraspecific genome diversity in a model arbuscular mycorrhizal fungus.</title>
        <authorList>
            <person name="Chen E.C.H."/>
            <person name="Morin E."/>
            <person name="Baudet D."/>
            <person name="Noel J."/>
            <person name="Ndikumana S."/>
            <person name="Charron P."/>
            <person name="St-Onge C."/>
            <person name="Giorgi J."/>
            <person name="Grigoriev I.V."/>
            <person name="Roux C."/>
            <person name="Martin F.M."/>
            <person name="Corradi N."/>
        </authorList>
    </citation>
    <scope>NUCLEOTIDE SEQUENCE [LARGE SCALE GENOMIC DNA]</scope>
    <source>
        <strain evidence="2 3">C2</strain>
    </source>
</reference>
<evidence type="ECO:0000313" key="3">
    <source>
        <dbReference type="Proteomes" id="UP000233469"/>
    </source>
</evidence>
<gene>
    <name evidence="2" type="ORF">RhiirC2_798754</name>
</gene>
<reference evidence="2 3" key="1">
    <citation type="submission" date="2016-04" db="EMBL/GenBank/DDBJ databases">
        <title>Genome analyses suggest a sexual origin of heterokaryosis in a supposedly ancient asexual fungus.</title>
        <authorList>
            <person name="Ropars J."/>
            <person name="Sedzielewska K."/>
            <person name="Noel J."/>
            <person name="Charron P."/>
            <person name="Farinelli L."/>
            <person name="Marton T."/>
            <person name="Kruger M."/>
            <person name="Pelin A."/>
            <person name="Brachmann A."/>
            <person name="Corradi N."/>
        </authorList>
    </citation>
    <scope>NUCLEOTIDE SEQUENCE [LARGE SCALE GENOMIC DNA]</scope>
    <source>
        <strain evidence="2 3">C2</strain>
    </source>
</reference>
<sequence length="87" mass="9808">MSTPPPPSSPPPPPFPPALPSLTLSTSAKRKSAFKQYNLDILKEPMITKRSNPQISIKNMWTHVGYVRMYEIPNIPEVIYMGIIWAT</sequence>
<accession>A0A2N1M5Z1</accession>
<evidence type="ECO:0000256" key="1">
    <source>
        <dbReference type="SAM" id="MobiDB-lite"/>
    </source>
</evidence>
<dbReference type="AlphaFoldDB" id="A0A2N1M5Z1"/>
<evidence type="ECO:0000313" key="2">
    <source>
        <dbReference type="EMBL" id="PKK57052.1"/>
    </source>
</evidence>
<proteinExistence type="predicted"/>